<dbReference type="GO" id="GO:0004497">
    <property type="term" value="F:monooxygenase activity"/>
    <property type="evidence" value="ECO:0007669"/>
    <property type="project" value="InterPro"/>
</dbReference>
<evidence type="ECO:0000256" key="7">
    <source>
        <dbReference type="SAM" id="MobiDB-lite"/>
    </source>
</evidence>
<keyword evidence="3 6" id="KW-0479">Metal-binding</keyword>
<evidence type="ECO:0000256" key="4">
    <source>
        <dbReference type="ARBA" id="ARBA00023002"/>
    </source>
</evidence>
<sequence>PSRQYHIPSQSFQTHRQNDNPLHPPNPPPPPILFLTWYLHIPRTLPNLPRIPIYVSILGLWSSMGQDEIYERWFRTPLEKHGAVLVWFGGRWSILVSRPDWLTDMFRNEQLYAKAGSQIKIPHAVIATLVGDNIINAHGENWRLYTGIMKAGLQKKAFETSSLLKQSRKLVDVLIELQKGTGIDRGILVNDDVQKWAVDVMGENFLDLEFKSLGQPNGTVRIESLQSIIKATLFKPMYFSFPDLDHFPWLLPSRKRAYNIMHEFDNRLYEKIMTMLHKRNETKLTTEEMVSHMLGKAYKSGLITEKQFRDNLKITFLTAHENAQQLVTSMFWQLGTRIDIQDRLRAEILETAKTHPNPSQEIINSLPYLTAVVLELLRLFPPVCQLINRVALQPAMLGGELPIARGTFVGWNAWAVHSNPAVWGDDAREFRAESVEEMQGRFRRETVKGTYIPFNAHKRKCLGQGFALLQVKILLFVLLGRVSWVVDPGYRLKMTPGGILAPLGCRVLLTELK</sequence>
<accession>A0A9W9RTB2</accession>
<dbReference type="GO" id="GO:0020037">
    <property type="term" value="F:heme binding"/>
    <property type="evidence" value="ECO:0007669"/>
    <property type="project" value="InterPro"/>
</dbReference>
<keyword evidence="5 6" id="KW-0408">Iron</keyword>
<gene>
    <name evidence="8" type="ORF">N7517_008812</name>
</gene>
<evidence type="ECO:0000313" key="9">
    <source>
        <dbReference type="Proteomes" id="UP001147752"/>
    </source>
</evidence>
<reference evidence="8" key="1">
    <citation type="submission" date="2022-12" db="EMBL/GenBank/DDBJ databases">
        <authorList>
            <person name="Petersen C."/>
        </authorList>
    </citation>
    <scope>NUCLEOTIDE SEQUENCE</scope>
    <source>
        <strain evidence="8">IBT 3081</strain>
    </source>
</reference>
<dbReference type="PRINTS" id="PR00385">
    <property type="entry name" value="P450"/>
</dbReference>
<evidence type="ECO:0000256" key="2">
    <source>
        <dbReference type="ARBA" id="ARBA00010617"/>
    </source>
</evidence>
<dbReference type="GO" id="GO:0043386">
    <property type="term" value="P:mycotoxin biosynthetic process"/>
    <property type="evidence" value="ECO:0007669"/>
    <property type="project" value="UniProtKB-ARBA"/>
</dbReference>
<feature type="compositionally biased region" description="Polar residues" evidence="7">
    <location>
        <begin position="1"/>
        <end position="15"/>
    </location>
</feature>
<dbReference type="PANTHER" id="PTHR24305:SF223">
    <property type="entry name" value="CYTOCHROME P450-DIT2"/>
    <property type="match status" value="1"/>
</dbReference>
<dbReference type="RefSeq" id="XP_056577392.1">
    <property type="nucleotide sequence ID" value="XM_056726541.1"/>
</dbReference>
<keyword evidence="4" id="KW-0560">Oxidoreductase</keyword>
<keyword evidence="9" id="KW-1185">Reference proteome</keyword>
<dbReference type="AlphaFoldDB" id="A0A9W9RTB2"/>
<dbReference type="PANTHER" id="PTHR24305">
    <property type="entry name" value="CYTOCHROME P450"/>
    <property type="match status" value="1"/>
</dbReference>
<dbReference type="GO" id="GO:0005506">
    <property type="term" value="F:iron ion binding"/>
    <property type="evidence" value="ECO:0007669"/>
    <property type="project" value="InterPro"/>
</dbReference>
<comment type="caution">
    <text evidence="8">The sequence shown here is derived from an EMBL/GenBank/DDBJ whole genome shotgun (WGS) entry which is preliminary data.</text>
</comment>
<dbReference type="EMBL" id="JAPZBT010000003">
    <property type="protein sequence ID" value="KAJ5365926.1"/>
    <property type="molecule type" value="Genomic_DNA"/>
</dbReference>
<comment type="similarity">
    <text evidence="2">Belongs to the cytochrome P450 family.</text>
</comment>
<dbReference type="GeneID" id="81465724"/>
<organism evidence="8 9">
    <name type="scientific">Penicillium concentricum</name>
    <dbReference type="NCBI Taxonomy" id="293559"/>
    <lineage>
        <taxon>Eukaryota</taxon>
        <taxon>Fungi</taxon>
        <taxon>Dikarya</taxon>
        <taxon>Ascomycota</taxon>
        <taxon>Pezizomycotina</taxon>
        <taxon>Eurotiomycetes</taxon>
        <taxon>Eurotiomycetidae</taxon>
        <taxon>Eurotiales</taxon>
        <taxon>Aspergillaceae</taxon>
        <taxon>Penicillium</taxon>
    </lineage>
</organism>
<dbReference type="SUPFAM" id="SSF48264">
    <property type="entry name" value="Cytochrome P450"/>
    <property type="match status" value="1"/>
</dbReference>
<dbReference type="InterPro" id="IPR002403">
    <property type="entry name" value="Cyt_P450_E_grp-IV"/>
</dbReference>
<evidence type="ECO:0000256" key="1">
    <source>
        <dbReference type="ARBA" id="ARBA00001971"/>
    </source>
</evidence>
<protein>
    <submittedName>
        <fullName evidence="8">Cytochrome P450</fullName>
    </submittedName>
</protein>
<comment type="cofactor">
    <cofactor evidence="1 6">
        <name>heme</name>
        <dbReference type="ChEBI" id="CHEBI:30413"/>
    </cofactor>
</comment>
<dbReference type="InterPro" id="IPR001128">
    <property type="entry name" value="Cyt_P450"/>
</dbReference>
<dbReference type="InterPro" id="IPR036396">
    <property type="entry name" value="Cyt_P450_sf"/>
</dbReference>
<keyword evidence="6" id="KW-0349">Heme</keyword>
<dbReference type="Pfam" id="PF00067">
    <property type="entry name" value="p450"/>
    <property type="match status" value="1"/>
</dbReference>
<feature type="region of interest" description="Disordered" evidence="7">
    <location>
        <begin position="1"/>
        <end position="25"/>
    </location>
</feature>
<dbReference type="PRINTS" id="PR00465">
    <property type="entry name" value="EP450IV"/>
</dbReference>
<feature type="non-terminal residue" evidence="8">
    <location>
        <position position="513"/>
    </location>
</feature>
<proteinExistence type="inferred from homology"/>
<dbReference type="CDD" id="cd11070">
    <property type="entry name" value="CYP56-like"/>
    <property type="match status" value="1"/>
</dbReference>
<dbReference type="InterPro" id="IPR050121">
    <property type="entry name" value="Cytochrome_P450_monoxygenase"/>
</dbReference>
<evidence type="ECO:0000313" key="8">
    <source>
        <dbReference type="EMBL" id="KAJ5365926.1"/>
    </source>
</evidence>
<evidence type="ECO:0000256" key="5">
    <source>
        <dbReference type="ARBA" id="ARBA00023004"/>
    </source>
</evidence>
<name>A0A9W9RTB2_9EURO</name>
<dbReference type="GO" id="GO:0016705">
    <property type="term" value="F:oxidoreductase activity, acting on paired donors, with incorporation or reduction of molecular oxygen"/>
    <property type="evidence" value="ECO:0007669"/>
    <property type="project" value="InterPro"/>
</dbReference>
<reference evidence="8" key="2">
    <citation type="journal article" date="2023" name="IMA Fungus">
        <title>Comparative genomic study of the Penicillium genus elucidates a diverse pangenome and 15 lateral gene transfer events.</title>
        <authorList>
            <person name="Petersen C."/>
            <person name="Sorensen T."/>
            <person name="Nielsen M.R."/>
            <person name="Sondergaard T.E."/>
            <person name="Sorensen J.L."/>
            <person name="Fitzpatrick D.A."/>
            <person name="Frisvad J.C."/>
            <person name="Nielsen K.L."/>
        </authorList>
    </citation>
    <scope>NUCLEOTIDE SEQUENCE</scope>
    <source>
        <strain evidence="8">IBT 3081</strain>
    </source>
</reference>
<evidence type="ECO:0000256" key="6">
    <source>
        <dbReference type="PIRSR" id="PIRSR602403-1"/>
    </source>
</evidence>
<dbReference type="Gene3D" id="1.10.630.10">
    <property type="entry name" value="Cytochrome P450"/>
    <property type="match status" value="1"/>
</dbReference>
<evidence type="ECO:0000256" key="3">
    <source>
        <dbReference type="ARBA" id="ARBA00022723"/>
    </source>
</evidence>
<dbReference type="Proteomes" id="UP001147752">
    <property type="component" value="Unassembled WGS sequence"/>
</dbReference>
<dbReference type="OrthoDB" id="1470350at2759"/>
<feature type="binding site" description="axial binding residue" evidence="6">
    <location>
        <position position="461"/>
    </location>
    <ligand>
        <name>heme</name>
        <dbReference type="ChEBI" id="CHEBI:30413"/>
    </ligand>
    <ligandPart>
        <name>Fe</name>
        <dbReference type="ChEBI" id="CHEBI:18248"/>
    </ligandPart>
</feature>